<keyword evidence="10 12" id="KW-0378">Hydrolase</keyword>
<evidence type="ECO:0000256" key="10">
    <source>
        <dbReference type="ARBA" id="ARBA00022801"/>
    </source>
</evidence>
<keyword evidence="7 12" id="KW-0540">Nuclease</keyword>
<evidence type="ECO:0000256" key="5">
    <source>
        <dbReference type="ARBA" id="ARBA00007383"/>
    </source>
</evidence>
<comment type="subcellular location">
    <subcellularLocation>
        <location evidence="4">Cytoplasm</location>
    </subcellularLocation>
</comment>
<feature type="binding site" evidence="12">
    <location>
        <position position="7"/>
    </location>
    <ligand>
        <name>a divalent metal cation</name>
        <dbReference type="ChEBI" id="CHEBI:60240"/>
    </ligand>
</feature>
<comment type="function">
    <text evidence="3 13">Endonuclease that specifically degrades the RNA of RNA-DNA hybrids.</text>
</comment>
<evidence type="ECO:0000259" key="14">
    <source>
        <dbReference type="PROSITE" id="PS51975"/>
    </source>
</evidence>
<evidence type="ECO:0000256" key="4">
    <source>
        <dbReference type="ARBA" id="ARBA00004496"/>
    </source>
</evidence>
<keyword evidence="11" id="KW-0464">Manganese</keyword>
<evidence type="ECO:0000256" key="7">
    <source>
        <dbReference type="ARBA" id="ARBA00022722"/>
    </source>
</evidence>
<dbReference type="NCBIfam" id="TIGR00729">
    <property type="entry name" value="ribonuclease HII"/>
    <property type="match status" value="1"/>
</dbReference>
<keyword evidence="6" id="KW-0963">Cytoplasm</keyword>
<evidence type="ECO:0000256" key="3">
    <source>
        <dbReference type="ARBA" id="ARBA00004065"/>
    </source>
</evidence>
<comment type="cofactor">
    <cofactor evidence="2">
        <name>Mg(2+)</name>
        <dbReference type="ChEBI" id="CHEBI:18420"/>
    </cofactor>
</comment>
<dbReference type="GO" id="GO:0005737">
    <property type="term" value="C:cytoplasm"/>
    <property type="evidence" value="ECO:0007669"/>
    <property type="project" value="UniProtKB-SubCell"/>
</dbReference>
<dbReference type="EMBL" id="JAMQOT010000002">
    <property type="protein sequence ID" value="MDF9745586.1"/>
    <property type="molecule type" value="Genomic_DNA"/>
</dbReference>
<dbReference type="Gene3D" id="3.30.420.10">
    <property type="entry name" value="Ribonuclease H-like superfamily/Ribonuclease H"/>
    <property type="match status" value="1"/>
</dbReference>
<dbReference type="GO" id="GO:0003723">
    <property type="term" value="F:RNA binding"/>
    <property type="evidence" value="ECO:0007669"/>
    <property type="project" value="UniProtKB-UniRule"/>
</dbReference>
<organism evidence="15 16">
    <name type="scientific">Natrinema salsiterrestre</name>
    <dbReference type="NCBI Taxonomy" id="2950540"/>
    <lineage>
        <taxon>Archaea</taxon>
        <taxon>Methanobacteriati</taxon>
        <taxon>Methanobacteriota</taxon>
        <taxon>Stenosarchaea group</taxon>
        <taxon>Halobacteria</taxon>
        <taxon>Halobacteriales</taxon>
        <taxon>Natrialbaceae</taxon>
        <taxon>Natrinema</taxon>
    </lineage>
</organism>
<dbReference type="InterPro" id="IPR023160">
    <property type="entry name" value="RNase_HII_hlx-loop-hlx_cap_dom"/>
</dbReference>
<evidence type="ECO:0000256" key="2">
    <source>
        <dbReference type="ARBA" id="ARBA00001946"/>
    </source>
</evidence>
<dbReference type="EC" id="3.1.26.4" evidence="13"/>
<dbReference type="SUPFAM" id="SSF53098">
    <property type="entry name" value="Ribonuclease H-like"/>
    <property type="match status" value="1"/>
</dbReference>
<sequence length="223" mass="23576">MPFGVDEAGKGPALGSMFAAAVNCEEPSDLPEGIRDSKRLTPERREELAASLRADDGIAIGVAEITPARIDDPETDMNSLAVDAHASAIERVVADLERTEATSGSISGLCDACDTDADRFARRVTAACSLEPLEIDARHGADDDSPLVGAASIVAKVERDAHVATLAEEYGEIGSGYPGDATTREFLASYADEHHELPPFARESWSTCEEAIAAAEQTGLEQF</sequence>
<comment type="catalytic activity">
    <reaction evidence="1 12 13">
        <text>Endonucleolytic cleavage to 5'-phosphomonoester.</text>
        <dbReference type="EC" id="3.1.26.4"/>
    </reaction>
</comment>
<evidence type="ECO:0000256" key="1">
    <source>
        <dbReference type="ARBA" id="ARBA00000077"/>
    </source>
</evidence>
<dbReference type="InterPro" id="IPR036397">
    <property type="entry name" value="RNaseH_sf"/>
</dbReference>
<dbReference type="GO" id="GO:0046872">
    <property type="term" value="F:metal ion binding"/>
    <property type="evidence" value="ECO:0007669"/>
    <property type="project" value="UniProtKB-KW"/>
</dbReference>
<keyword evidence="9 12" id="KW-0255">Endonuclease</keyword>
<comment type="caution">
    <text evidence="15">The sequence shown here is derived from an EMBL/GenBank/DDBJ whole genome shotgun (WGS) entry which is preliminary data.</text>
</comment>
<feature type="binding site" evidence="12">
    <location>
        <position position="6"/>
    </location>
    <ligand>
        <name>a divalent metal cation</name>
        <dbReference type="ChEBI" id="CHEBI:60240"/>
    </ligand>
</feature>
<evidence type="ECO:0000313" key="15">
    <source>
        <dbReference type="EMBL" id="MDF9745586.1"/>
    </source>
</evidence>
<feature type="binding site" evidence="12">
    <location>
        <position position="111"/>
    </location>
    <ligand>
        <name>a divalent metal cation</name>
        <dbReference type="ChEBI" id="CHEBI:60240"/>
    </ligand>
</feature>
<evidence type="ECO:0000313" key="16">
    <source>
        <dbReference type="Proteomes" id="UP001154061"/>
    </source>
</evidence>
<keyword evidence="16" id="KW-1185">Reference proteome</keyword>
<dbReference type="InterPro" id="IPR024567">
    <property type="entry name" value="RNase_HII/HIII_dom"/>
</dbReference>
<comment type="similarity">
    <text evidence="5 13">Belongs to the RNase HII family.</text>
</comment>
<feature type="domain" description="RNase H type-2" evidence="14">
    <location>
        <begin position="1"/>
        <end position="217"/>
    </location>
</feature>
<reference evidence="15" key="1">
    <citation type="submission" date="2022-06" db="EMBL/GenBank/DDBJ databases">
        <title>Natrinema sp. a new haloarchaeum isolate from saline soil.</title>
        <authorList>
            <person name="Strakova D."/>
            <person name="Galisteo C."/>
            <person name="Sanchez-Porro C."/>
            <person name="Ventosa A."/>
        </authorList>
    </citation>
    <scope>NUCLEOTIDE SEQUENCE</scope>
    <source>
        <strain evidence="15">S1CR25-10</strain>
    </source>
</reference>
<accession>A0A9Q4L5D6</accession>
<dbReference type="GO" id="GO:0004523">
    <property type="term" value="F:RNA-DNA hybrid ribonuclease activity"/>
    <property type="evidence" value="ECO:0007669"/>
    <property type="project" value="UniProtKB-UniRule"/>
</dbReference>
<dbReference type="Gene3D" id="1.10.10.460">
    <property type="entry name" value="Ribonuclease hii. Domain 2"/>
    <property type="match status" value="1"/>
</dbReference>
<evidence type="ECO:0000256" key="9">
    <source>
        <dbReference type="ARBA" id="ARBA00022759"/>
    </source>
</evidence>
<keyword evidence="8 12" id="KW-0479">Metal-binding</keyword>
<proteinExistence type="inferred from homology"/>
<comment type="cofactor">
    <cofactor evidence="12">
        <name>Mn(2+)</name>
        <dbReference type="ChEBI" id="CHEBI:29035"/>
    </cofactor>
    <cofactor evidence="12">
        <name>Mg(2+)</name>
        <dbReference type="ChEBI" id="CHEBI:18420"/>
    </cofactor>
    <text evidence="12">Manganese or magnesium. Binds 1 divalent metal ion per monomer in the absence of substrate. May bind a second metal ion after substrate binding.</text>
</comment>
<dbReference type="PANTHER" id="PTHR10954:SF23">
    <property type="entry name" value="RIBONUCLEASE"/>
    <property type="match status" value="1"/>
</dbReference>
<dbReference type="PROSITE" id="PS51975">
    <property type="entry name" value="RNASE_H_2"/>
    <property type="match status" value="1"/>
</dbReference>
<dbReference type="GO" id="GO:0006298">
    <property type="term" value="P:mismatch repair"/>
    <property type="evidence" value="ECO:0007669"/>
    <property type="project" value="TreeGrafter"/>
</dbReference>
<dbReference type="InterPro" id="IPR001352">
    <property type="entry name" value="RNase_HII/HIII"/>
</dbReference>
<dbReference type="CDD" id="cd07180">
    <property type="entry name" value="RNase_HII_archaea_like"/>
    <property type="match status" value="1"/>
</dbReference>
<dbReference type="RefSeq" id="WP_277521072.1">
    <property type="nucleotide sequence ID" value="NZ_JAMQOT010000002.1"/>
</dbReference>
<evidence type="ECO:0000256" key="8">
    <source>
        <dbReference type="ARBA" id="ARBA00022723"/>
    </source>
</evidence>
<evidence type="ECO:0000256" key="6">
    <source>
        <dbReference type="ARBA" id="ARBA00022490"/>
    </source>
</evidence>
<dbReference type="GO" id="GO:0032299">
    <property type="term" value="C:ribonuclease H2 complex"/>
    <property type="evidence" value="ECO:0007669"/>
    <property type="project" value="TreeGrafter"/>
</dbReference>
<dbReference type="InterPro" id="IPR004649">
    <property type="entry name" value="RNase_H2_suA"/>
</dbReference>
<evidence type="ECO:0000256" key="11">
    <source>
        <dbReference type="ARBA" id="ARBA00023211"/>
    </source>
</evidence>
<dbReference type="PANTHER" id="PTHR10954">
    <property type="entry name" value="RIBONUCLEASE H2 SUBUNIT A"/>
    <property type="match status" value="1"/>
</dbReference>
<gene>
    <name evidence="15" type="primary">rnhB</name>
    <name evidence="15" type="ORF">NDI89_08300</name>
</gene>
<name>A0A9Q4L5D6_9EURY</name>
<evidence type="ECO:0000256" key="12">
    <source>
        <dbReference type="PROSITE-ProRule" id="PRU01319"/>
    </source>
</evidence>
<dbReference type="AlphaFoldDB" id="A0A9Q4L5D6"/>
<dbReference type="Pfam" id="PF01351">
    <property type="entry name" value="RNase_HII"/>
    <property type="match status" value="1"/>
</dbReference>
<dbReference type="GO" id="GO:0043137">
    <property type="term" value="P:DNA replication, removal of RNA primer"/>
    <property type="evidence" value="ECO:0007669"/>
    <property type="project" value="TreeGrafter"/>
</dbReference>
<evidence type="ECO:0000256" key="13">
    <source>
        <dbReference type="RuleBase" id="RU003515"/>
    </source>
</evidence>
<protein>
    <recommendedName>
        <fullName evidence="13">Ribonuclease</fullName>
        <ecNumber evidence="13">3.1.26.4</ecNumber>
    </recommendedName>
</protein>
<dbReference type="FunFam" id="1.10.10.460:FF:000001">
    <property type="entry name" value="Ribonuclease"/>
    <property type="match status" value="1"/>
</dbReference>
<dbReference type="InterPro" id="IPR012337">
    <property type="entry name" value="RNaseH-like_sf"/>
</dbReference>
<dbReference type="Proteomes" id="UP001154061">
    <property type="component" value="Unassembled WGS sequence"/>
</dbReference>